<dbReference type="Proteomes" id="UP000037712">
    <property type="component" value="Unassembled WGS sequence"/>
</dbReference>
<dbReference type="GO" id="GO:0016226">
    <property type="term" value="P:iron-sulfur cluster assembly"/>
    <property type="evidence" value="ECO:0007669"/>
    <property type="project" value="InterPro"/>
</dbReference>
<evidence type="ECO:0000256" key="5">
    <source>
        <dbReference type="ARBA" id="ARBA00049958"/>
    </source>
</evidence>
<reference evidence="8" key="2">
    <citation type="submission" date="2015-01" db="EMBL/GenBank/DDBJ databases">
        <title>Draft genome sequence of potential hydrocarbon metabolising strain of Rhodococcus rhodochrous.</title>
        <authorList>
            <person name="Aggarwal R.K."/>
            <person name="Dawar C."/>
        </authorList>
    </citation>
    <scope>NUCLEOTIDE SEQUENCE [LARGE SCALE GENOMIC DNA]</scope>
    <source>
        <strain evidence="8">KG-21</strain>
    </source>
</reference>
<keyword evidence="4" id="KW-0411">Iron-sulfur</keyword>
<dbReference type="PANTHER" id="PTHR11178">
    <property type="entry name" value="IRON-SULFUR CLUSTER SCAFFOLD PROTEIN NFU-RELATED"/>
    <property type="match status" value="1"/>
</dbReference>
<comment type="caution">
    <text evidence="7">The sequence shown here is derived from an EMBL/GenBank/DDBJ whole genome shotgun (WGS) entry which is preliminary data.</text>
</comment>
<proteinExistence type="predicted"/>
<evidence type="ECO:0000256" key="2">
    <source>
        <dbReference type="ARBA" id="ARBA00022723"/>
    </source>
</evidence>
<dbReference type="AlphaFoldDB" id="A0A0M8PMY7"/>
<gene>
    <name evidence="7" type="ORF">Z051_14405</name>
</gene>
<dbReference type="EMBL" id="AZYO01000036">
    <property type="protein sequence ID" value="KOS55479.1"/>
    <property type="molecule type" value="Genomic_DNA"/>
</dbReference>
<keyword evidence="3" id="KW-0408">Iron</keyword>
<dbReference type="RefSeq" id="WP_054373285.1">
    <property type="nucleotide sequence ID" value="NZ_AZYO01000036.1"/>
</dbReference>
<dbReference type="Gene3D" id="3.30.300.130">
    <property type="entry name" value="Fe-S cluster assembly (FSCA)"/>
    <property type="match status" value="1"/>
</dbReference>
<dbReference type="PROSITE" id="PS51296">
    <property type="entry name" value="RIESKE"/>
    <property type="match status" value="1"/>
</dbReference>
<dbReference type="Pfam" id="PF00355">
    <property type="entry name" value="Rieske"/>
    <property type="match status" value="1"/>
</dbReference>
<dbReference type="Pfam" id="PF01106">
    <property type="entry name" value="NifU"/>
    <property type="match status" value="1"/>
</dbReference>
<keyword evidence="2" id="KW-0479">Metal-binding</keyword>
<reference evidence="7 8" key="1">
    <citation type="journal article" date="2015" name="Genome Announc.">
        <title>Draft Genome Sequence of Rhodococcus rhodochrous Strain KG-21, a Soil Isolate from Oil Fields of Krishna-Godavari Basin, India.</title>
        <authorList>
            <person name="Dawar C."/>
            <person name="Aggarwal R.K."/>
        </authorList>
    </citation>
    <scope>NUCLEOTIDE SEQUENCE [LARGE SCALE GENOMIC DNA]</scope>
    <source>
        <strain evidence="7 8">KG-21</strain>
    </source>
</reference>
<dbReference type="GO" id="GO:0005506">
    <property type="term" value="F:iron ion binding"/>
    <property type="evidence" value="ECO:0007669"/>
    <property type="project" value="InterPro"/>
</dbReference>
<dbReference type="GO" id="GO:0051537">
    <property type="term" value="F:2 iron, 2 sulfur cluster binding"/>
    <property type="evidence" value="ECO:0007669"/>
    <property type="project" value="UniProtKB-KW"/>
</dbReference>
<dbReference type="InterPro" id="IPR017941">
    <property type="entry name" value="Rieske_2Fe-2S"/>
</dbReference>
<dbReference type="SUPFAM" id="SSF50022">
    <property type="entry name" value="ISP domain"/>
    <property type="match status" value="1"/>
</dbReference>
<sequence length="290" mass="30386">MERWRESGERIEALLDASSAAGPAARERAEDLVREVMGLYGAGLAGICEALARHPGAMDDLARDDLVASLLLVHGLHPHDVETRVRTALDGVRPYLGSHGGDVELVAIRDDVVRLRLLGSCHGCPSSAVTLELAVQEAVRAAAPEITELEVETADSTGQGLIPAAALFTRVHSDVRGTWCAAPELDEIPEGEVGGFVVAGLPVLVCRVDGELLAYRDRCPVCTRAFAGATLHRRAGAGTDAAVLRCPTCAAHFDVRAAGVRLDGGDEHLEPVPVLVRDGVLSVAVPAGVA</sequence>
<keyword evidence="1" id="KW-0001">2Fe-2S</keyword>
<dbReference type="SUPFAM" id="SSF117916">
    <property type="entry name" value="Fe-S cluster assembly (FSCA) domain-like"/>
    <property type="match status" value="1"/>
</dbReference>
<dbReference type="InterPro" id="IPR034904">
    <property type="entry name" value="FSCA_dom_sf"/>
</dbReference>
<protein>
    <submittedName>
        <fullName evidence="7">Nitrogen fixation protein NifU</fullName>
    </submittedName>
</protein>
<evidence type="ECO:0000313" key="7">
    <source>
        <dbReference type="EMBL" id="KOS55479.1"/>
    </source>
</evidence>
<accession>A0A0M8PMY7</accession>
<organism evidence="7 8">
    <name type="scientific">Rhodococcus rhodochrous KG-21</name>
    <dbReference type="NCBI Taxonomy" id="1441923"/>
    <lineage>
        <taxon>Bacteria</taxon>
        <taxon>Bacillati</taxon>
        <taxon>Actinomycetota</taxon>
        <taxon>Actinomycetes</taxon>
        <taxon>Mycobacteriales</taxon>
        <taxon>Nocardiaceae</taxon>
        <taxon>Rhodococcus</taxon>
    </lineage>
</organism>
<dbReference type="GO" id="GO:0016705">
    <property type="term" value="F:oxidoreductase activity, acting on paired donors, with incorporation or reduction of molecular oxygen"/>
    <property type="evidence" value="ECO:0007669"/>
    <property type="project" value="UniProtKB-ARBA"/>
</dbReference>
<evidence type="ECO:0000256" key="1">
    <source>
        <dbReference type="ARBA" id="ARBA00022714"/>
    </source>
</evidence>
<dbReference type="PATRIC" id="fig|1441923.3.peg.3150"/>
<evidence type="ECO:0000256" key="3">
    <source>
        <dbReference type="ARBA" id="ARBA00023004"/>
    </source>
</evidence>
<evidence type="ECO:0000259" key="6">
    <source>
        <dbReference type="PROSITE" id="PS51296"/>
    </source>
</evidence>
<name>A0A0M8PMY7_RHORH</name>
<feature type="domain" description="Rieske" evidence="6">
    <location>
        <begin position="179"/>
        <end position="283"/>
    </location>
</feature>
<comment type="function">
    <text evidence="5">May be involved in the formation or repair of [Fe-S] clusters present in iron-sulfur proteins.</text>
</comment>
<evidence type="ECO:0000313" key="8">
    <source>
        <dbReference type="Proteomes" id="UP000037712"/>
    </source>
</evidence>
<dbReference type="InterPro" id="IPR036922">
    <property type="entry name" value="Rieske_2Fe-2S_sf"/>
</dbReference>
<evidence type="ECO:0000256" key="4">
    <source>
        <dbReference type="ARBA" id="ARBA00023014"/>
    </source>
</evidence>
<dbReference type="GO" id="GO:0004497">
    <property type="term" value="F:monooxygenase activity"/>
    <property type="evidence" value="ECO:0007669"/>
    <property type="project" value="UniProtKB-ARBA"/>
</dbReference>
<dbReference type="Gene3D" id="2.102.10.10">
    <property type="entry name" value="Rieske [2Fe-2S] iron-sulphur domain"/>
    <property type="match status" value="1"/>
</dbReference>
<dbReference type="InterPro" id="IPR001075">
    <property type="entry name" value="NIF_FeS_clus_asmbl_NifU_C"/>
</dbReference>
<dbReference type="PANTHER" id="PTHR11178:SF51">
    <property type="entry name" value="FE_S BIOGENESIS PROTEIN NFUA"/>
    <property type="match status" value="1"/>
</dbReference>